<dbReference type="PROSITE" id="PS00211">
    <property type="entry name" value="ABC_TRANSPORTER_1"/>
    <property type="match status" value="1"/>
</dbReference>
<keyword evidence="3" id="KW-0472">Membrane</keyword>
<dbReference type="SUPFAM" id="SSF52540">
    <property type="entry name" value="P-loop containing nucleoside triphosphate hydrolases"/>
    <property type="match status" value="1"/>
</dbReference>
<dbReference type="OrthoDB" id="9802772at2"/>
<dbReference type="EMBL" id="NEVJ01000002">
    <property type="protein sequence ID" value="OZI23679.1"/>
    <property type="molecule type" value="Genomic_DNA"/>
</dbReference>
<dbReference type="InterPro" id="IPR003439">
    <property type="entry name" value="ABC_transporter-like_ATP-bd"/>
</dbReference>
<dbReference type="Proteomes" id="UP000216857">
    <property type="component" value="Unassembled WGS sequence"/>
</dbReference>
<accession>A0A261RF84</accession>
<dbReference type="Pfam" id="PF08352">
    <property type="entry name" value="oligo_HPY"/>
    <property type="match status" value="1"/>
</dbReference>
<dbReference type="GO" id="GO:0005524">
    <property type="term" value="F:ATP binding"/>
    <property type="evidence" value="ECO:0007669"/>
    <property type="project" value="UniProtKB-KW"/>
</dbReference>
<keyword evidence="4" id="KW-0547">Nucleotide-binding</keyword>
<dbReference type="InterPro" id="IPR013563">
    <property type="entry name" value="Oligopep_ABC_C"/>
</dbReference>
<keyword evidence="3" id="KW-1003">Cell membrane</keyword>
<dbReference type="Gene3D" id="3.40.50.300">
    <property type="entry name" value="P-loop containing nucleotide triphosphate hydrolases"/>
    <property type="match status" value="1"/>
</dbReference>
<evidence type="ECO:0000256" key="4">
    <source>
        <dbReference type="ARBA" id="ARBA00022741"/>
    </source>
</evidence>
<comment type="caution">
    <text evidence="7">The sequence shown here is derived from an EMBL/GenBank/DDBJ whole genome shotgun (WGS) entry which is preliminary data.</text>
</comment>
<keyword evidence="8" id="KW-1185">Reference proteome</keyword>
<evidence type="ECO:0000313" key="7">
    <source>
        <dbReference type="EMBL" id="OZI23679.1"/>
    </source>
</evidence>
<dbReference type="CDD" id="cd03257">
    <property type="entry name" value="ABC_NikE_OppD_transporters"/>
    <property type="match status" value="1"/>
</dbReference>
<evidence type="ECO:0000259" key="6">
    <source>
        <dbReference type="PROSITE" id="PS50893"/>
    </source>
</evidence>
<dbReference type="PANTHER" id="PTHR43776:SF7">
    <property type="entry name" value="D,D-DIPEPTIDE TRANSPORT ATP-BINDING PROTEIN DDPF-RELATED"/>
    <property type="match status" value="1"/>
</dbReference>
<dbReference type="SMART" id="SM00382">
    <property type="entry name" value="AAA"/>
    <property type="match status" value="1"/>
</dbReference>
<feature type="domain" description="ABC transporter" evidence="6">
    <location>
        <begin position="5"/>
        <end position="249"/>
    </location>
</feature>
<sequence length="346" mass="37228">MTPLIQAEALARSFSVRAGMFKPKRTLHAVNGVDLAVPRGGVLGIVGESGCGKSTLARMLLGLTAPSSGVIRLDGSDIREIPRRQLARRVQPVFQDPYSSLNPRRSIASIVSLPLEVHGIANPRQRTAMDMLERVGLPARLAGNTPGQLSGGQRQRVAIARALVMHPEVVICDEPTSALDVSVQAQIMNLLMDLRDEFNLTYIFISHNLAVVEHIATEVAVMYLGRIVESGPAAQVFREPRHPYTQALLASVLTPEPGLGIPDMGLGLSFPDPVDPPSGCPFHPRCRHAMPRCAQERPALLARHEARVACHLYPENPASSAITSSMNASAMRDTGLPAGYSTAKSL</sequence>
<keyword evidence="5 7" id="KW-0067">ATP-binding</keyword>
<protein>
    <submittedName>
        <fullName evidence="7">ABC transporter ATP-binding protein</fullName>
    </submittedName>
</protein>
<dbReference type="InterPro" id="IPR050319">
    <property type="entry name" value="ABC_transp_ATP-bind"/>
</dbReference>
<proteinExistence type="inferred from homology"/>
<dbReference type="RefSeq" id="WP_094846645.1">
    <property type="nucleotide sequence ID" value="NZ_NEVJ01000002.1"/>
</dbReference>
<organism evidence="7 8">
    <name type="scientific">Bordetella genomosp. 9</name>
    <dbReference type="NCBI Taxonomy" id="1416803"/>
    <lineage>
        <taxon>Bacteria</taxon>
        <taxon>Pseudomonadati</taxon>
        <taxon>Pseudomonadota</taxon>
        <taxon>Betaproteobacteria</taxon>
        <taxon>Burkholderiales</taxon>
        <taxon>Alcaligenaceae</taxon>
        <taxon>Bordetella</taxon>
    </lineage>
</organism>
<evidence type="ECO:0000256" key="5">
    <source>
        <dbReference type="ARBA" id="ARBA00022840"/>
    </source>
</evidence>
<keyword evidence="2" id="KW-0813">Transport</keyword>
<evidence type="ECO:0000256" key="2">
    <source>
        <dbReference type="ARBA" id="ARBA00022448"/>
    </source>
</evidence>
<evidence type="ECO:0000256" key="3">
    <source>
        <dbReference type="ARBA" id="ARBA00022475"/>
    </source>
</evidence>
<dbReference type="PANTHER" id="PTHR43776">
    <property type="entry name" value="TRANSPORT ATP-BINDING PROTEIN"/>
    <property type="match status" value="1"/>
</dbReference>
<dbReference type="Pfam" id="PF00005">
    <property type="entry name" value="ABC_tran"/>
    <property type="match status" value="1"/>
</dbReference>
<dbReference type="GO" id="GO:0055085">
    <property type="term" value="P:transmembrane transport"/>
    <property type="evidence" value="ECO:0007669"/>
    <property type="project" value="UniProtKB-ARBA"/>
</dbReference>
<dbReference type="NCBIfam" id="TIGR01727">
    <property type="entry name" value="oligo_HPY"/>
    <property type="match status" value="1"/>
</dbReference>
<dbReference type="AlphaFoldDB" id="A0A261RF84"/>
<dbReference type="PROSITE" id="PS50893">
    <property type="entry name" value="ABC_TRANSPORTER_2"/>
    <property type="match status" value="1"/>
</dbReference>
<evidence type="ECO:0000256" key="1">
    <source>
        <dbReference type="ARBA" id="ARBA00005417"/>
    </source>
</evidence>
<evidence type="ECO:0000313" key="8">
    <source>
        <dbReference type="Proteomes" id="UP000216857"/>
    </source>
</evidence>
<dbReference type="InterPro" id="IPR027417">
    <property type="entry name" value="P-loop_NTPase"/>
</dbReference>
<dbReference type="GO" id="GO:0015833">
    <property type="term" value="P:peptide transport"/>
    <property type="evidence" value="ECO:0007669"/>
    <property type="project" value="InterPro"/>
</dbReference>
<dbReference type="FunFam" id="3.40.50.300:FF:000016">
    <property type="entry name" value="Oligopeptide ABC transporter ATP-binding component"/>
    <property type="match status" value="1"/>
</dbReference>
<reference evidence="7" key="1">
    <citation type="submission" date="2017-05" db="EMBL/GenBank/DDBJ databases">
        <title>Complete and WGS of Bordetella genogroups.</title>
        <authorList>
            <person name="Spilker T."/>
            <person name="Lipuma J."/>
        </authorList>
    </citation>
    <scope>NUCLEOTIDE SEQUENCE</scope>
    <source>
        <strain evidence="7">AU21707</strain>
    </source>
</reference>
<dbReference type="InterPro" id="IPR003593">
    <property type="entry name" value="AAA+_ATPase"/>
</dbReference>
<gene>
    <name evidence="7" type="ORF">CAL26_09605</name>
</gene>
<name>A0A261RF84_9BORD</name>
<dbReference type="GO" id="GO:0016887">
    <property type="term" value="F:ATP hydrolysis activity"/>
    <property type="evidence" value="ECO:0007669"/>
    <property type="project" value="InterPro"/>
</dbReference>
<comment type="similarity">
    <text evidence="1">Belongs to the ABC transporter superfamily.</text>
</comment>
<dbReference type="InterPro" id="IPR017871">
    <property type="entry name" value="ABC_transporter-like_CS"/>
</dbReference>